<dbReference type="Ensembl" id="ENSCSAT00000004068.1">
    <property type="protein sequence ID" value="ENSCSAP00000002327.1"/>
    <property type="gene ID" value="ENSCSAG00000006030.1"/>
</dbReference>
<dbReference type="EMBL" id="AQIB01080001">
    <property type="status" value="NOT_ANNOTATED_CDS"/>
    <property type="molecule type" value="Genomic_DNA"/>
</dbReference>
<dbReference type="GO" id="GO:0005737">
    <property type="term" value="C:cytoplasm"/>
    <property type="evidence" value="ECO:0007669"/>
    <property type="project" value="UniProtKB-SubCell"/>
</dbReference>
<dbReference type="GO" id="GO:0043524">
    <property type="term" value="P:negative regulation of neuron apoptotic process"/>
    <property type="evidence" value="ECO:0007669"/>
    <property type="project" value="Ensembl"/>
</dbReference>
<dbReference type="GO" id="GO:0008083">
    <property type="term" value="F:growth factor activity"/>
    <property type="evidence" value="ECO:0007669"/>
    <property type="project" value="UniProtKB-KW"/>
</dbReference>
<comment type="subcellular location">
    <subcellularLocation>
        <location evidence="1">Cytoplasm</location>
    </subcellularLocation>
</comment>
<keyword evidence="5" id="KW-0963">Cytoplasm</keyword>
<dbReference type="Proteomes" id="UP000029965">
    <property type="component" value="Chromosome 1"/>
</dbReference>
<evidence type="ECO:0000256" key="2">
    <source>
        <dbReference type="ARBA" id="ARBA00007988"/>
    </source>
</evidence>
<dbReference type="GeneTree" id="ENSGT00420000029890"/>
<dbReference type="Bgee" id="ENSCSAG00000006030">
    <property type="expression patterns" value="Expressed in blood and 7 other cell types or tissues"/>
</dbReference>
<dbReference type="Gene3D" id="1.20.1250.10">
    <property type="match status" value="1"/>
</dbReference>
<reference evidence="10 11" key="1">
    <citation type="submission" date="2014-03" db="EMBL/GenBank/DDBJ databases">
        <authorList>
            <person name="Warren W."/>
            <person name="Wilson R.K."/>
        </authorList>
    </citation>
    <scope>NUCLEOTIDE SEQUENCE</scope>
</reference>
<dbReference type="GO" id="GO:0060221">
    <property type="term" value="P:retinal rod cell differentiation"/>
    <property type="evidence" value="ECO:0007669"/>
    <property type="project" value="Ensembl"/>
</dbReference>
<evidence type="ECO:0000256" key="6">
    <source>
        <dbReference type="ARBA" id="ARBA00022782"/>
    </source>
</evidence>
<dbReference type="GO" id="GO:0048143">
    <property type="term" value="P:astrocyte activation"/>
    <property type="evidence" value="ECO:0007669"/>
    <property type="project" value="TreeGrafter"/>
</dbReference>
<evidence type="ECO:0000256" key="8">
    <source>
        <dbReference type="ARBA" id="ARBA00023030"/>
    </source>
</evidence>
<dbReference type="STRING" id="60711.ENSCSAP00000002327"/>
<evidence type="ECO:0000256" key="3">
    <source>
        <dbReference type="ARBA" id="ARBA00015150"/>
    </source>
</evidence>
<dbReference type="CTD" id="1270"/>
<dbReference type="SUPFAM" id="SSF47266">
    <property type="entry name" value="4-helical cytokines"/>
    <property type="match status" value="1"/>
</dbReference>
<dbReference type="GO" id="GO:0010628">
    <property type="term" value="P:positive regulation of gene expression"/>
    <property type="evidence" value="ECO:0007669"/>
    <property type="project" value="Ensembl"/>
</dbReference>
<reference evidence="10" key="2">
    <citation type="submission" date="2025-08" db="UniProtKB">
        <authorList>
            <consortium name="Ensembl"/>
        </authorList>
    </citation>
    <scope>IDENTIFICATION</scope>
</reference>
<name>A0A0D9R138_CHLSB</name>
<evidence type="ECO:0000256" key="4">
    <source>
        <dbReference type="ARBA" id="ARBA00022473"/>
    </source>
</evidence>
<dbReference type="GO" id="GO:0046533">
    <property type="term" value="P:negative regulation of photoreceptor cell differentiation"/>
    <property type="evidence" value="ECO:0007669"/>
    <property type="project" value="Ensembl"/>
</dbReference>
<comment type="function">
    <text evidence="9">CNTF is a survival factor for various neuronal cell types. Seems to prevent the degeneration of motor axons after axotomy.</text>
</comment>
<evidence type="ECO:0000256" key="1">
    <source>
        <dbReference type="ARBA" id="ARBA00004496"/>
    </source>
</evidence>
<dbReference type="GO" id="GO:0044877">
    <property type="term" value="F:protein-containing complex binding"/>
    <property type="evidence" value="ECO:0007669"/>
    <property type="project" value="Ensembl"/>
</dbReference>
<dbReference type="GO" id="GO:0008284">
    <property type="term" value="P:positive regulation of cell population proliferation"/>
    <property type="evidence" value="ECO:0007669"/>
    <property type="project" value="Ensembl"/>
</dbReference>
<dbReference type="GO" id="GO:0005125">
    <property type="term" value="F:cytokine activity"/>
    <property type="evidence" value="ECO:0007669"/>
    <property type="project" value="TreeGrafter"/>
</dbReference>
<dbReference type="BioGRID-ORCS" id="103235099">
    <property type="hits" value="0 hits in 9 CRISPR screens"/>
</dbReference>
<keyword evidence="7" id="KW-0524">Neurogenesis</keyword>
<gene>
    <name evidence="10" type="primary">CNTF</name>
</gene>
<evidence type="ECO:0000256" key="9">
    <source>
        <dbReference type="ARBA" id="ARBA00025427"/>
    </source>
</evidence>
<reference evidence="10" key="3">
    <citation type="submission" date="2025-09" db="UniProtKB">
        <authorList>
            <consortium name="Ensembl"/>
        </authorList>
    </citation>
    <scope>IDENTIFICATION</scope>
</reference>
<evidence type="ECO:0000313" key="11">
    <source>
        <dbReference type="Proteomes" id="UP000029965"/>
    </source>
</evidence>
<dbReference type="GO" id="GO:0048680">
    <property type="term" value="P:positive regulation of axon regeneration"/>
    <property type="evidence" value="ECO:0007669"/>
    <property type="project" value="TreeGrafter"/>
</dbReference>
<evidence type="ECO:0000256" key="5">
    <source>
        <dbReference type="ARBA" id="ARBA00022490"/>
    </source>
</evidence>
<dbReference type="InterPro" id="IPR000151">
    <property type="entry name" value="Ciliary_neurotrophic_fac_CNTF"/>
</dbReference>
<comment type="similarity">
    <text evidence="2">Belongs to the CNTF family.</text>
</comment>
<dbReference type="GO" id="GO:0048644">
    <property type="term" value="P:muscle organ morphogenesis"/>
    <property type="evidence" value="ECO:0007669"/>
    <property type="project" value="Ensembl"/>
</dbReference>
<accession>A0A0D9R138</accession>
<keyword evidence="11" id="KW-1185">Reference proteome</keyword>
<dbReference type="GO" id="GO:0048666">
    <property type="term" value="P:neuron development"/>
    <property type="evidence" value="ECO:0007669"/>
    <property type="project" value="Ensembl"/>
</dbReference>
<protein>
    <recommendedName>
        <fullName evidence="3">Ciliary neurotrophic factor</fullName>
    </recommendedName>
</protein>
<dbReference type="OMA" id="RWSEMTE"/>
<dbReference type="GO" id="GO:0030424">
    <property type="term" value="C:axon"/>
    <property type="evidence" value="ECO:0007669"/>
    <property type="project" value="TreeGrafter"/>
</dbReference>
<dbReference type="GeneID" id="103235099"/>
<dbReference type="KEGG" id="csab:103235099"/>
<dbReference type="FunFam" id="1.20.1250.10:FF:000022">
    <property type="entry name" value="ciliary neurotrophic factor"/>
    <property type="match status" value="1"/>
</dbReference>
<dbReference type="GO" id="GO:0097696">
    <property type="term" value="P:cell surface receptor signaling pathway via STAT"/>
    <property type="evidence" value="ECO:0007669"/>
    <property type="project" value="Ensembl"/>
</dbReference>
<dbReference type="GO" id="GO:0005615">
    <property type="term" value="C:extracellular space"/>
    <property type="evidence" value="ECO:0007669"/>
    <property type="project" value="Ensembl"/>
</dbReference>
<dbReference type="GO" id="GO:0046668">
    <property type="term" value="P:regulation of retinal cell programmed cell death"/>
    <property type="evidence" value="ECO:0007669"/>
    <property type="project" value="Ensembl"/>
</dbReference>
<dbReference type="eggNOG" id="ENOG502S4XX">
    <property type="taxonomic scope" value="Eukaryota"/>
</dbReference>
<sequence>MAFAEHSPLTPHRRDLCSRSIWLARKIRSDLTALTESYVKHQGLNENINLDSVDGVPVASTDQWSELTEAERLQENLQAYRTFRVLLARLLEDQQVHFTPTKGDFHQAIHTLLLQVAAFAYQIEELMILLEYKIPCNEADGMPLSFGDGGLFEKKLWGLKVLQELSQWTVRSIHDLRVISSHQTGIPAHGSHYIANNKNM</sequence>
<dbReference type="Pfam" id="PF01110">
    <property type="entry name" value="CNTF"/>
    <property type="match status" value="1"/>
</dbReference>
<dbReference type="GO" id="GO:0070120">
    <property type="term" value="P:ciliary neurotrophic factor-mediated signaling pathway"/>
    <property type="evidence" value="ECO:0007669"/>
    <property type="project" value="Ensembl"/>
</dbReference>
<proteinExistence type="inferred from homology"/>
<dbReference type="InterPro" id="IPR009079">
    <property type="entry name" value="4_helix_cytokine-like_core"/>
</dbReference>
<evidence type="ECO:0000313" key="10">
    <source>
        <dbReference type="Ensembl" id="ENSCSAP00000002327.1"/>
    </source>
</evidence>
<evidence type="ECO:0000256" key="7">
    <source>
        <dbReference type="ARBA" id="ARBA00022902"/>
    </source>
</evidence>
<dbReference type="AlphaFoldDB" id="A0A0D9R138"/>
<keyword evidence="6" id="KW-0221">Differentiation</keyword>
<organism evidence="10 11">
    <name type="scientific">Chlorocebus sabaeus</name>
    <name type="common">Green monkey</name>
    <name type="synonym">Simia sabaea</name>
    <dbReference type="NCBI Taxonomy" id="60711"/>
    <lineage>
        <taxon>Eukaryota</taxon>
        <taxon>Metazoa</taxon>
        <taxon>Chordata</taxon>
        <taxon>Craniata</taxon>
        <taxon>Vertebrata</taxon>
        <taxon>Euteleostomi</taxon>
        <taxon>Mammalia</taxon>
        <taxon>Eutheria</taxon>
        <taxon>Euarchontoglires</taxon>
        <taxon>Primates</taxon>
        <taxon>Haplorrhini</taxon>
        <taxon>Catarrhini</taxon>
        <taxon>Cercopithecidae</taxon>
        <taxon>Cercopithecinae</taxon>
        <taxon>Chlorocebus</taxon>
    </lineage>
</organism>
<dbReference type="GO" id="GO:0005138">
    <property type="term" value="F:interleukin-6 receptor binding"/>
    <property type="evidence" value="ECO:0007669"/>
    <property type="project" value="Ensembl"/>
</dbReference>
<dbReference type="PANTHER" id="PTHR15196">
    <property type="entry name" value="CILIARY NEUROTROPHIC FACTOR"/>
    <property type="match status" value="1"/>
</dbReference>
<dbReference type="PANTHER" id="PTHR15196:SF0">
    <property type="entry name" value="CILIARY NEUROTROPHIC FACTOR"/>
    <property type="match status" value="1"/>
</dbReference>
<keyword evidence="4" id="KW-0217">Developmental protein</keyword>
<dbReference type="GO" id="GO:0005127">
    <property type="term" value="F:ciliary neurotrophic factor receptor binding"/>
    <property type="evidence" value="ECO:0007669"/>
    <property type="project" value="InterPro"/>
</dbReference>
<keyword evidence="8" id="KW-0339">Growth factor</keyword>